<dbReference type="STRING" id="1033734.GCA_000285535_00479"/>
<reference evidence="2 3" key="1">
    <citation type="journal article" date="2019" name="Indoor Air">
        <title>Impacts of indoor surface finishes on bacterial viability.</title>
        <authorList>
            <person name="Hu J."/>
            <person name="Maamar S.B."/>
            <person name="Glawe A.J."/>
            <person name="Gottel N."/>
            <person name="Gilbert J.A."/>
            <person name="Hartmann E.M."/>
        </authorList>
    </citation>
    <scope>NUCLEOTIDE SEQUENCE [LARGE SCALE GENOMIC DNA]</scope>
    <source>
        <strain evidence="2 3">AF060A6</strain>
    </source>
</reference>
<sequence>MGTLFPALYDFFMKPLEKRKFISIRRKLLNNATGDVLELGSGTGINFPLYQDVHHVTAIEPNPNMTNRAHENKKQAIVPIEIVQVGAEKLPFEDNTYDTVVATLVFCTIPNPEMAIQEMKRVCKPNGTILMFEHVKMQNPFLSKLQDWLTPAWKKVCDGCCLNRETENLVKQNGLKMVGKEEFYNGLFIALQIRNIKEEC</sequence>
<protein>
    <submittedName>
        <fullName evidence="2">Class I SAM-dependent methyltransferase</fullName>
    </submittedName>
</protein>
<evidence type="ECO:0000259" key="1">
    <source>
        <dbReference type="Pfam" id="PF08241"/>
    </source>
</evidence>
<dbReference type="EMBL" id="SLUB01000025">
    <property type="protein sequence ID" value="THE11705.1"/>
    <property type="molecule type" value="Genomic_DNA"/>
</dbReference>
<dbReference type="GO" id="GO:0008757">
    <property type="term" value="F:S-adenosylmethionine-dependent methyltransferase activity"/>
    <property type="evidence" value="ECO:0007669"/>
    <property type="project" value="InterPro"/>
</dbReference>
<dbReference type="InterPro" id="IPR052356">
    <property type="entry name" value="Thiol_S-MT"/>
</dbReference>
<proteinExistence type="predicted"/>
<keyword evidence="2" id="KW-0489">Methyltransferase</keyword>
<accession>A0A4S3PR23</accession>
<comment type="caution">
    <text evidence="2">The sequence shown here is derived from an EMBL/GenBank/DDBJ whole genome shotgun (WGS) entry which is preliminary data.</text>
</comment>
<dbReference type="RefSeq" id="WP_136380194.1">
    <property type="nucleotide sequence ID" value="NZ_SLUB01000025.1"/>
</dbReference>
<dbReference type="Gene3D" id="3.40.50.150">
    <property type="entry name" value="Vaccinia Virus protein VP39"/>
    <property type="match status" value="1"/>
</dbReference>
<dbReference type="InterPro" id="IPR029063">
    <property type="entry name" value="SAM-dependent_MTases_sf"/>
</dbReference>
<keyword evidence="3" id="KW-1185">Reference proteome</keyword>
<dbReference type="OrthoDB" id="9772751at2"/>
<dbReference type="Pfam" id="PF08241">
    <property type="entry name" value="Methyltransf_11"/>
    <property type="match status" value="1"/>
</dbReference>
<dbReference type="CDD" id="cd02440">
    <property type="entry name" value="AdoMet_MTases"/>
    <property type="match status" value="1"/>
</dbReference>
<name>A0A4S3PR23_9BACI</name>
<evidence type="ECO:0000313" key="2">
    <source>
        <dbReference type="EMBL" id="THE11705.1"/>
    </source>
</evidence>
<dbReference type="AlphaFoldDB" id="A0A4S3PR23"/>
<dbReference type="GO" id="GO:0032259">
    <property type="term" value="P:methylation"/>
    <property type="evidence" value="ECO:0007669"/>
    <property type="project" value="UniProtKB-KW"/>
</dbReference>
<organism evidence="2 3">
    <name type="scientific">Bacillus timonensis</name>
    <dbReference type="NCBI Taxonomy" id="1033734"/>
    <lineage>
        <taxon>Bacteria</taxon>
        <taxon>Bacillati</taxon>
        <taxon>Bacillota</taxon>
        <taxon>Bacilli</taxon>
        <taxon>Bacillales</taxon>
        <taxon>Bacillaceae</taxon>
        <taxon>Bacillus</taxon>
    </lineage>
</organism>
<dbReference type="PANTHER" id="PTHR45036:SF1">
    <property type="entry name" value="METHYLTRANSFERASE LIKE 7A"/>
    <property type="match status" value="1"/>
</dbReference>
<keyword evidence="2" id="KW-0808">Transferase</keyword>
<dbReference type="Proteomes" id="UP000306477">
    <property type="component" value="Unassembled WGS sequence"/>
</dbReference>
<dbReference type="InterPro" id="IPR013216">
    <property type="entry name" value="Methyltransf_11"/>
</dbReference>
<dbReference type="SUPFAM" id="SSF53335">
    <property type="entry name" value="S-adenosyl-L-methionine-dependent methyltransferases"/>
    <property type="match status" value="1"/>
</dbReference>
<evidence type="ECO:0000313" key="3">
    <source>
        <dbReference type="Proteomes" id="UP000306477"/>
    </source>
</evidence>
<feature type="domain" description="Methyltransferase type 11" evidence="1">
    <location>
        <begin position="37"/>
        <end position="130"/>
    </location>
</feature>
<dbReference type="PANTHER" id="PTHR45036">
    <property type="entry name" value="METHYLTRANSFERASE LIKE 7B"/>
    <property type="match status" value="1"/>
</dbReference>
<gene>
    <name evidence="2" type="ORF">E1I69_13935</name>
</gene>